<dbReference type="eggNOG" id="ENOG50319U3">
    <property type="taxonomic scope" value="Bacteria"/>
</dbReference>
<sequence>MAGISEFIVSVVELVDAQASDIRRSFLKSANSVLLNIITGVICIIGLVFFLLGLHALLEKTIGEIWAYFACSLAAFLCSIIVYKVLSCKAK</sequence>
<feature type="transmembrane region" description="Helical" evidence="1">
    <location>
        <begin position="33"/>
        <end position="53"/>
    </location>
</feature>
<dbReference type="AlphaFoldDB" id="C8PFK0"/>
<keyword evidence="1" id="KW-1133">Transmembrane helix</keyword>
<comment type="caution">
    <text evidence="2">The sequence shown here is derived from an EMBL/GenBank/DDBJ whole genome shotgun (WGS) entry which is preliminary data.</text>
</comment>
<reference evidence="2 3" key="1">
    <citation type="submission" date="2009-07" db="EMBL/GenBank/DDBJ databases">
        <authorList>
            <person name="Madupu R."/>
            <person name="Sebastian Y."/>
            <person name="Durkin A.S."/>
            <person name="Torralba M."/>
            <person name="Methe B."/>
            <person name="Sutton G.G."/>
            <person name="Strausberg R.L."/>
            <person name="Nelson K.E."/>
        </authorList>
    </citation>
    <scope>NUCLEOTIDE SEQUENCE [LARGE SCALE GENOMIC DNA]</scope>
    <source>
        <strain evidence="2 3">RM3268</strain>
    </source>
</reference>
<keyword evidence="1" id="KW-0812">Transmembrane</keyword>
<keyword evidence="3" id="KW-1185">Reference proteome</keyword>
<dbReference type="Proteomes" id="UP000005709">
    <property type="component" value="Unassembled WGS sequence"/>
</dbReference>
<evidence type="ECO:0000313" key="3">
    <source>
        <dbReference type="Proteomes" id="UP000005709"/>
    </source>
</evidence>
<dbReference type="EMBL" id="ACYG01000015">
    <property type="protein sequence ID" value="EEV18384.1"/>
    <property type="molecule type" value="Genomic_DNA"/>
</dbReference>
<accession>C8PFK0</accession>
<organism evidence="2 3">
    <name type="scientific">Campylobacter gracilis RM3268</name>
    <dbReference type="NCBI Taxonomy" id="553220"/>
    <lineage>
        <taxon>Bacteria</taxon>
        <taxon>Pseudomonadati</taxon>
        <taxon>Campylobacterota</taxon>
        <taxon>Epsilonproteobacteria</taxon>
        <taxon>Campylobacterales</taxon>
        <taxon>Campylobacteraceae</taxon>
        <taxon>Campylobacter</taxon>
    </lineage>
</organism>
<keyword evidence="1" id="KW-0472">Membrane</keyword>
<name>C8PFK0_9BACT</name>
<evidence type="ECO:0000256" key="1">
    <source>
        <dbReference type="SAM" id="Phobius"/>
    </source>
</evidence>
<evidence type="ECO:0000313" key="2">
    <source>
        <dbReference type="EMBL" id="EEV18384.1"/>
    </source>
</evidence>
<proteinExistence type="predicted"/>
<protein>
    <submittedName>
        <fullName evidence="2">Uncharacterized protein</fullName>
    </submittedName>
</protein>
<feature type="transmembrane region" description="Helical" evidence="1">
    <location>
        <begin position="65"/>
        <end position="86"/>
    </location>
</feature>
<dbReference type="STRING" id="824.CGRAC_0550"/>
<gene>
    <name evidence="2" type="ORF">CAMGR0001_1731</name>
</gene>